<sequence length="329" mass="38017">MTSWNFPSRIQKKVLEVLSEWYASHTLNSIRCEWEKKTNPSSSQNVPLNILSYNVEGWGTRSLEVTDLIFKVDSSICVFTEVGLLWDSFKVPHFNSFYQKGTNKNGGVMIAIGKHLKATRIEVNIDNTVIVDVTGLTEPVRIIGIYWAHDQVRDMKDLDPFIIKNTIISGDFNATVQEWGSPSTDTRGRKLKSWTEDNNLQFVPTTINSSKRSERNIDLTFTNVNGVDSATVIFGTSDHWPAVVTTHNIGFLTNKFFPQVNWNIFQVLLVLVEDFWINKQKLQTPDQWYENYIRFLAALKNRLTTWREIEKYRPALPDVIVKELQQIRR</sequence>
<keyword evidence="4" id="KW-1185">Reference proteome</keyword>
<name>A0A816C235_9BILA</name>
<dbReference type="AlphaFoldDB" id="A0A816C235"/>
<dbReference type="OrthoDB" id="415822at2759"/>
<evidence type="ECO:0000313" key="4">
    <source>
        <dbReference type="Proteomes" id="UP000663832"/>
    </source>
</evidence>
<evidence type="ECO:0000313" key="3">
    <source>
        <dbReference type="EMBL" id="CAF1617759.1"/>
    </source>
</evidence>
<dbReference type="GO" id="GO:0003824">
    <property type="term" value="F:catalytic activity"/>
    <property type="evidence" value="ECO:0007669"/>
    <property type="project" value="InterPro"/>
</dbReference>
<comment type="caution">
    <text evidence="3">The sequence shown here is derived from an EMBL/GenBank/DDBJ whole genome shotgun (WGS) entry which is preliminary data.</text>
</comment>
<dbReference type="InterPro" id="IPR036691">
    <property type="entry name" value="Endo/exonu/phosph_ase_sf"/>
</dbReference>
<dbReference type="InterPro" id="IPR005135">
    <property type="entry name" value="Endo/exonuclease/phosphatase"/>
</dbReference>
<feature type="non-terminal residue" evidence="3">
    <location>
        <position position="329"/>
    </location>
</feature>
<organism evidence="3 4">
    <name type="scientific">Adineta steineri</name>
    <dbReference type="NCBI Taxonomy" id="433720"/>
    <lineage>
        <taxon>Eukaryota</taxon>
        <taxon>Metazoa</taxon>
        <taxon>Spiralia</taxon>
        <taxon>Gnathifera</taxon>
        <taxon>Rotifera</taxon>
        <taxon>Eurotatoria</taxon>
        <taxon>Bdelloidea</taxon>
        <taxon>Adinetida</taxon>
        <taxon>Adinetidae</taxon>
        <taxon>Adineta</taxon>
    </lineage>
</organism>
<feature type="domain" description="Endonuclease/exonuclease/phosphatase" evidence="1">
    <location>
        <begin position="165"/>
        <end position="241"/>
    </location>
</feature>
<proteinExistence type="predicted"/>
<evidence type="ECO:0000313" key="2">
    <source>
        <dbReference type="EMBL" id="CAF1411737.1"/>
    </source>
</evidence>
<dbReference type="Pfam" id="PF14529">
    <property type="entry name" value="Exo_endo_phos_2"/>
    <property type="match status" value="1"/>
</dbReference>
<dbReference type="EMBL" id="CAJNOM010001740">
    <property type="protein sequence ID" value="CAF1617759.1"/>
    <property type="molecule type" value="Genomic_DNA"/>
</dbReference>
<gene>
    <name evidence="2" type="ORF">BJG266_LOCUS38242</name>
    <name evidence="3" type="ORF">QVE165_LOCUS55115</name>
</gene>
<dbReference type="Proteomes" id="UP000663877">
    <property type="component" value="Unassembled WGS sequence"/>
</dbReference>
<accession>A0A816C235</accession>
<dbReference type="Gene3D" id="3.60.10.10">
    <property type="entry name" value="Endonuclease/exonuclease/phosphatase"/>
    <property type="match status" value="1"/>
</dbReference>
<reference evidence="3" key="1">
    <citation type="submission" date="2021-02" db="EMBL/GenBank/DDBJ databases">
        <authorList>
            <person name="Nowell W R."/>
        </authorList>
    </citation>
    <scope>NUCLEOTIDE SEQUENCE</scope>
</reference>
<dbReference type="Proteomes" id="UP000663832">
    <property type="component" value="Unassembled WGS sequence"/>
</dbReference>
<dbReference type="SUPFAM" id="SSF56219">
    <property type="entry name" value="DNase I-like"/>
    <property type="match status" value="1"/>
</dbReference>
<evidence type="ECO:0000259" key="1">
    <source>
        <dbReference type="Pfam" id="PF14529"/>
    </source>
</evidence>
<dbReference type="EMBL" id="CAJNOI010001415">
    <property type="protein sequence ID" value="CAF1411737.1"/>
    <property type="molecule type" value="Genomic_DNA"/>
</dbReference>
<protein>
    <recommendedName>
        <fullName evidence="1">Endonuclease/exonuclease/phosphatase domain-containing protein</fullName>
    </recommendedName>
</protein>